<evidence type="ECO:0000256" key="6">
    <source>
        <dbReference type="ARBA" id="ARBA00022679"/>
    </source>
</evidence>
<dbReference type="InParanoid" id="A0A2J7RD66"/>
<dbReference type="CDD" id="cd00886">
    <property type="entry name" value="MogA_MoaB"/>
    <property type="match status" value="1"/>
</dbReference>
<dbReference type="GO" id="GO:0005829">
    <property type="term" value="C:cytosol"/>
    <property type="evidence" value="ECO:0007669"/>
    <property type="project" value="TreeGrafter"/>
</dbReference>
<accession>A0A2J7RD66</accession>
<keyword evidence="11 13" id="KW-0501">Molybdenum cofactor biosynthesis</keyword>
<organism evidence="16 17">
    <name type="scientific">Cryptotermes secundus</name>
    <dbReference type="NCBI Taxonomy" id="105785"/>
    <lineage>
        <taxon>Eukaryota</taxon>
        <taxon>Metazoa</taxon>
        <taxon>Ecdysozoa</taxon>
        <taxon>Arthropoda</taxon>
        <taxon>Hexapoda</taxon>
        <taxon>Insecta</taxon>
        <taxon>Pterygota</taxon>
        <taxon>Neoptera</taxon>
        <taxon>Polyneoptera</taxon>
        <taxon>Dictyoptera</taxon>
        <taxon>Blattodea</taxon>
        <taxon>Blattoidea</taxon>
        <taxon>Termitoidae</taxon>
        <taxon>Kalotermitidae</taxon>
        <taxon>Cryptotermitinae</taxon>
        <taxon>Cryptotermes</taxon>
    </lineage>
</organism>
<evidence type="ECO:0000256" key="10">
    <source>
        <dbReference type="ARBA" id="ARBA00022842"/>
    </source>
</evidence>
<evidence type="ECO:0000256" key="11">
    <source>
        <dbReference type="ARBA" id="ARBA00023150"/>
    </source>
</evidence>
<evidence type="ECO:0000256" key="12">
    <source>
        <dbReference type="ARBA" id="ARBA00023268"/>
    </source>
</evidence>
<feature type="compositionally biased region" description="Basic residues" evidence="14">
    <location>
        <begin position="187"/>
        <end position="201"/>
    </location>
</feature>
<evidence type="ECO:0000256" key="14">
    <source>
        <dbReference type="SAM" id="MobiDB-lite"/>
    </source>
</evidence>
<dbReference type="Pfam" id="PF03453">
    <property type="entry name" value="MoeA_N"/>
    <property type="match status" value="1"/>
</dbReference>
<evidence type="ECO:0000256" key="9">
    <source>
        <dbReference type="ARBA" id="ARBA00022840"/>
    </source>
</evidence>
<dbReference type="InterPro" id="IPR036425">
    <property type="entry name" value="MoaB/Mog-like_dom_sf"/>
</dbReference>
<dbReference type="GO" id="GO:0005524">
    <property type="term" value="F:ATP binding"/>
    <property type="evidence" value="ECO:0007669"/>
    <property type="project" value="UniProtKB-UniRule"/>
</dbReference>
<evidence type="ECO:0000313" key="16">
    <source>
        <dbReference type="EMBL" id="PNF38777.1"/>
    </source>
</evidence>
<dbReference type="InterPro" id="IPR038987">
    <property type="entry name" value="MoeA-like"/>
</dbReference>
<keyword evidence="10 13" id="KW-0460">Magnesium</keyword>
<comment type="catalytic activity">
    <reaction evidence="13">
        <text>adenylyl-molybdopterin + molybdate = Mo-molybdopterin + AMP + H(+)</text>
        <dbReference type="Rhea" id="RHEA:35047"/>
        <dbReference type="ChEBI" id="CHEBI:15378"/>
        <dbReference type="ChEBI" id="CHEBI:36264"/>
        <dbReference type="ChEBI" id="CHEBI:62727"/>
        <dbReference type="ChEBI" id="CHEBI:71302"/>
        <dbReference type="ChEBI" id="CHEBI:456215"/>
    </reaction>
</comment>
<keyword evidence="7 13" id="KW-0479">Metal-binding</keyword>
<dbReference type="EMBL" id="NEVH01005295">
    <property type="protein sequence ID" value="PNF38777.1"/>
    <property type="molecule type" value="Genomic_DNA"/>
</dbReference>
<keyword evidence="5 13" id="KW-0500">Molybdenum</keyword>
<keyword evidence="12" id="KW-0511">Multifunctional enzyme</keyword>
<keyword evidence="8" id="KW-0547">Nucleotide-binding</keyword>
<evidence type="ECO:0000313" key="17">
    <source>
        <dbReference type="Proteomes" id="UP000235965"/>
    </source>
</evidence>
<dbReference type="Gene3D" id="3.90.105.10">
    <property type="entry name" value="Molybdopterin biosynthesis moea protein, domain 2"/>
    <property type="match status" value="1"/>
</dbReference>
<sequence length="370" mass="39856">MISNKSTKINFGILTVSDSCSQGTAEDRSGTNLAALIIKGLIPNGKVVLQNCVPDEKDCIKRILEEWTDREGVDVILTTGGTGFSSRDVTPEATKEVIHRETSGLTFAMFKKSLDITPLAMLSRATTGIRYSTLIINLPGSVKGSQECLESVAISLSHAVAVLRDRIAEVKSTHTLIQSNMGNCPSHRQKHSHQEHHHYHGNSKVDPTQVARRARESPYPLIDVATAQMTVLEHAEVLGTEMVDFTEALGRVLAEDVFAKDPLPPFPASIKDGYAVLASDGAGKRQVLGSSIAGVNPGDQSVLQPGQCVRINTGAPVPAGADCVVQVEDTRLIREADDGKTELEIEILLPPKVGQDIRYMLCSVECSPSE</sequence>
<keyword evidence="17" id="KW-1185">Reference proteome</keyword>
<evidence type="ECO:0000256" key="2">
    <source>
        <dbReference type="ARBA" id="ARBA00005046"/>
    </source>
</evidence>
<dbReference type="AlphaFoldDB" id="A0A2J7RD66"/>
<evidence type="ECO:0000259" key="15">
    <source>
        <dbReference type="SMART" id="SM00852"/>
    </source>
</evidence>
<evidence type="ECO:0000256" key="4">
    <source>
        <dbReference type="ARBA" id="ARBA00008339"/>
    </source>
</evidence>
<dbReference type="Pfam" id="PF00994">
    <property type="entry name" value="MoCF_biosynth"/>
    <property type="match status" value="1"/>
</dbReference>
<dbReference type="InterPro" id="IPR001453">
    <property type="entry name" value="MoaB/Mog_dom"/>
</dbReference>
<dbReference type="SUPFAM" id="SSF63882">
    <property type="entry name" value="MoeA N-terminal region -like"/>
    <property type="match status" value="1"/>
</dbReference>
<evidence type="ECO:0000256" key="3">
    <source>
        <dbReference type="ARBA" id="ARBA00007589"/>
    </source>
</evidence>
<comment type="caution">
    <text evidence="16">The sequence shown here is derived from an EMBL/GenBank/DDBJ whole genome shotgun (WGS) entry which is preliminary data.</text>
</comment>
<dbReference type="Gene3D" id="3.40.980.10">
    <property type="entry name" value="MoaB/Mog-like domain"/>
    <property type="match status" value="1"/>
</dbReference>
<comment type="similarity">
    <text evidence="4">In the C-terminal section; belongs to the MoeA family.</text>
</comment>
<evidence type="ECO:0000256" key="8">
    <source>
        <dbReference type="ARBA" id="ARBA00022741"/>
    </source>
</evidence>
<reference evidence="16 17" key="1">
    <citation type="submission" date="2017-12" db="EMBL/GenBank/DDBJ databases">
        <title>Hemimetabolous genomes reveal molecular basis of termite eusociality.</title>
        <authorList>
            <person name="Harrison M.C."/>
            <person name="Jongepier E."/>
            <person name="Robertson H.M."/>
            <person name="Arning N."/>
            <person name="Bitard-Feildel T."/>
            <person name="Chao H."/>
            <person name="Childers C.P."/>
            <person name="Dinh H."/>
            <person name="Doddapaneni H."/>
            <person name="Dugan S."/>
            <person name="Gowin J."/>
            <person name="Greiner C."/>
            <person name="Han Y."/>
            <person name="Hu H."/>
            <person name="Hughes D.S.T."/>
            <person name="Huylmans A.-K."/>
            <person name="Kemena C."/>
            <person name="Kremer L.P.M."/>
            <person name="Lee S.L."/>
            <person name="Lopez-Ezquerra A."/>
            <person name="Mallet L."/>
            <person name="Monroy-Kuhn J.M."/>
            <person name="Moser A."/>
            <person name="Murali S.C."/>
            <person name="Muzny D.M."/>
            <person name="Otani S."/>
            <person name="Piulachs M.-D."/>
            <person name="Poelchau M."/>
            <person name="Qu J."/>
            <person name="Schaub F."/>
            <person name="Wada-Katsumata A."/>
            <person name="Worley K.C."/>
            <person name="Xie Q."/>
            <person name="Ylla G."/>
            <person name="Poulsen M."/>
            <person name="Gibbs R.A."/>
            <person name="Schal C."/>
            <person name="Richards S."/>
            <person name="Belles X."/>
            <person name="Korb J."/>
            <person name="Bornberg-Bauer E."/>
        </authorList>
    </citation>
    <scope>NUCLEOTIDE SEQUENCE [LARGE SCALE GENOMIC DNA]</scope>
    <source>
        <tissue evidence="16">Whole body</tissue>
    </source>
</reference>
<dbReference type="InterPro" id="IPR036135">
    <property type="entry name" value="MoeA_linker/N_sf"/>
</dbReference>
<evidence type="ECO:0000256" key="7">
    <source>
        <dbReference type="ARBA" id="ARBA00022723"/>
    </source>
</evidence>
<feature type="domain" description="MoaB/Mog" evidence="15">
    <location>
        <begin position="12"/>
        <end position="159"/>
    </location>
</feature>
<dbReference type="GO" id="GO:0061599">
    <property type="term" value="F:molybdopterin molybdotransferase activity"/>
    <property type="evidence" value="ECO:0007669"/>
    <property type="project" value="UniProtKB-UniRule"/>
</dbReference>
<dbReference type="GO" id="GO:0046872">
    <property type="term" value="F:metal ion binding"/>
    <property type="evidence" value="ECO:0007669"/>
    <property type="project" value="UniProtKB-UniRule"/>
</dbReference>
<keyword evidence="6 13" id="KW-0808">Transferase</keyword>
<dbReference type="GO" id="GO:0061598">
    <property type="term" value="F:molybdopterin adenylyltransferase activity"/>
    <property type="evidence" value="ECO:0007669"/>
    <property type="project" value="UniProtKB-UniRule"/>
</dbReference>
<comment type="catalytic activity">
    <reaction evidence="13">
        <text>molybdopterin + ATP + H(+) = adenylyl-molybdopterin + diphosphate</text>
        <dbReference type="Rhea" id="RHEA:31331"/>
        <dbReference type="ChEBI" id="CHEBI:15378"/>
        <dbReference type="ChEBI" id="CHEBI:30616"/>
        <dbReference type="ChEBI" id="CHEBI:33019"/>
        <dbReference type="ChEBI" id="CHEBI:58698"/>
        <dbReference type="ChEBI" id="CHEBI:62727"/>
    </reaction>
</comment>
<dbReference type="InterPro" id="IPR005110">
    <property type="entry name" value="MoeA_linker/N"/>
</dbReference>
<protein>
    <recommendedName>
        <fullName evidence="15">MoaB/Mog domain-containing protein</fullName>
    </recommendedName>
</protein>
<evidence type="ECO:0000256" key="1">
    <source>
        <dbReference type="ARBA" id="ARBA00001946"/>
    </source>
</evidence>
<dbReference type="Gene3D" id="2.170.190.11">
    <property type="entry name" value="Molybdopterin biosynthesis moea protein, domain 3"/>
    <property type="match status" value="1"/>
</dbReference>
<dbReference type="STRING" id="105785.A0A2J7RD66"/>
<dbReference type="InterPro" id="IPR008284">
    <property type="entry name" value="MoCF_biosynth_CS"/>
</dbReference>
<dbReference type="FunCoup" id="A0A2J7RD66">
    <property type="interactions" value="712"/>
</dbReference>
<evidence type="ECO:0000256" key="5">
    <source>
        <dbReference type="ARBA" id="ARBA00022505"/>
    </source>
</evidence>
<dbReference type="PANTHER" id="PTHR10192:SF5">
    <property type="entry name" value="GEPHYRIN"/>
    <property type="match status" value="1"/>
</dbReference>
<feature type="region of interest" description="Disordered" evidence="14">
    <location>
        <begin position="180"/>
        <end position="208"/>
    </location>
</feature>
<dbReference type="PROSITE" id="PS01078">
    <property type="entry name" value="MOCF_BIOSYNTHESIS_1"/>
    <property type="match status" value="1"/>
</dbReference>
<dbReference type="OrthoDB" id="4349954at2759"/>
<gene>
    <name evidence="16" type="ORF">B7P43_G12825</name>
</gene>
<dbReference type="UniPathway" id="UPA00344"/>
<dbReference type="NCBIfam" id="TIGR00177">
    <property type="entry name" value="molyb_syn"/>
    <property type="match status" value="1"/>
</dbReference>
<dbReference type="SUPFAM" id="SSF53218">
    <property type="entry name" value="Molybdenum cofactor biosynthesis proteins"/>
    <property type="match status" value="1"/>
</dbReference>
<proteinExistence type="inferred from homology"/>
<dbReference type="GO" id="GO:0006777">
    <property type="term" value="P:Mo-molybdopterin cofactor biosynthetic process"/>
    <property type="evidence" value="ECO:0007669"/>
    <property type="project" value="UniProtKB-UniRule"/>
</dbReference>
<evidence type="ECO:0000256" key="13">
    <source>
        <dbReference type="RuleBase" id="RU365090"/>
    </source>
</evidence>
<dbReference type="FunFam" id="3.40.980.10:FF:000002">
    <property type="entry name" value="Molybdopterin molybdenumtransferase"/>
    <property type="match status" value="1"/>
</dbReference>
<dbReference type="PANTHER" id="PTHR10192">
    <property type="entry name" value="MOLYBDOPTERIN BIOSYNTHESIS PROTEIN"/>
    <property type="match status" value="1"/>
</dbReference>
<dbReference type="Proteomes" id="UP000235965">
    <property type="component" value="Unassembled WGS sequence"/>
</dbReference>
<keyword evidence="9" id="KW-0067">ATP-binding</keyword>
<comment type="similarity">
    <text evidence="3">In the N-terminal section; belongs to the MoaB/Mog family.</text>
</comment>
<comment type="pathway">
    <text evidence="2 13">Cofactor biosynthesis; molybdopterin biosynthesis.</text>
</comment>
<dbReference type="SMART" id="SM00852">
    <property type="entry name" value="MoCF_biosynth"/>
    <property type="match status" value="1"/>
</dbReference>
<comment type="function">
    <text evidence="13">Catalyzes two steps in the biosynthesis of the molybdenum cofactor. In the first step, molybdopterin is adenylated. Subsequently, molybdate is inserted into adenylated molybdopterin and AMP is released.</text>
</comment>
<name>A0A2J7RD66_9NEOP</name>
<comment type="similarity">
    <text evidence="13">Belongs to the MoeA family.</text>
</comment>
<dbReference type="FunFam" id="2.170.190.11:FF:000001">
    <property type="entry name" value="Molybdopterin molybdenumtransferase"/>
    <property type="match status" value="1"/>
</dbReference>
<comment type="cofactor">
    <cofactor evidence="1 13">
        <name>Mg(2+)</name>
        <dbReference type="ChEBI" id="CHEBI:18420"/>
    </cofactor>
</comment>